<name>A0A6C0AI32_9ZZZZ</name>
<sequence length="129" mass="13585">MKFKAWYGALAIIVLILLWTLFGKTREGLDTPTPGPVTPMVSTEVIPPGPTAPSVPTDLSGNMNRSSPPISSVPVNRGPKGYLMDTRPIPGPLPKVVQAPVPATPDQAMGRPFNLTCTASPVPSLNNAM</sequence>
<accession>A0A6C0AI32</accession>
<protein>
    <submittedName>
        <fullName evidence="2">Uncharacterized protein</fullName>
    </submittedName>
</protein>
<evidence type="ECO:0000313" key="2">
    <source>
        <dbReference type="EMBL" id="QHS79454.1"/>
    </source>
</evidence>
<feature type="compositionally biased region" description="Polar residues" evidence="1">
    <location>
        <begin position="57"/>
        <end position="74"/>
    </location>
</feature>
<dbReference type="EMBL" id="MN740643">
    <property type="protein sequence ID" value="QHS79454.1"/>
    <property type="molecule type" value="Genomic_DNA"/>
</dbReference>
<proteinExistence type="predicted"/>
<organism evidence="2">
    <name type="scientific">viral metagenome</name>
    <dbReference type="NCBI Taxonomy" id="1070528"/>
    <lineage>
        <taxon>unclassified sequences</taxon>
        <taxon>metagenomes</taxon>
        <taxon>organismal metagenomes</taxon>
    </lineage>
</organism>
<feature type="region of interest" description="Disordered" evidence="1">
    <location>
        <begin position="32"/>
        <end position="98"/>
    </location>
</feature>
<reference evidence="2" key="1">
    <citation type="journal article" date="2020" name="Nature">
        <title>Giant virus diversity and host interactions through global metagenomics.</title>
        <authorList>
            <person name="Schulz F."/>
            <person name="Roux S."/>
            <person name="Paez-Espino D."/>
            <person name="Jungbluth S."/>
            <person name="Walsh D.A."/>
            <person name="Denef V.J."/>
            <person name="McMahon K.D."/>
            <person name="Konstantinidis K.T."/>
            <person name="Eloe-Fadrosh E.A."/>
            <person name="Kyrpides N.C."/>
            <person name="Woyke T."/>
        </authorList>
    </citation>
    <scope>NUCLEOTIDE SEQUENCE</scope>
    <source>
        <strain evidence="2">GVMAG-S-1035237-23</strain>
    </source>
</reference>
<dbReference type="AlphaFoldDB" id="A0A6C0AI32"/>
<evidence type="ECO:0000256" key="1">
    <source>
        <dbReference type="SAM" id="MobiDB-lite"/>
    </source>
</evidence>